<dbReference type="Proteomes" id="UP000037035">
    <property type="component" value="Unassembled WGS sequence"/>
</dbReference>
<dbReference type="GO" id="GO:0005739">
    <property type="term" value="C:mitochondrion"/>
    <property type="evidence" value="ECO:0007669"/>
    <property type="project" value="TreeGrafter"/>
</dbReference>
<accession>A0A0L6UPB8</accession>
<dbReference type="SUPFAM" id="SSF55200">
    <property type="entry name" value="Translation initiation factor IF3, C-terminal domain"/>
    <property type="match status" value="1"/>
</dbReference>
<keyword evidence="3" id="KW-0648">Protein biosynthesis</keyword>
<dbReference type="OrthoDB" id="21573at2759"/>
<dbReference type="PANTHER" id="PTHR10938">
    <property type="entry name" value="TRANSLATION INITIATION FACTOR IF-3"/>
    <property type="match status" value="1"/>
</dbReference>
<dbReference type="GO" id="GO:0003743">
    <property type="term" value="F:translation initiation factor activity"/>
    <property type="evidence" value="ECO:0007669"/>
    <property type="project" value="UniProtKB-KW"/>
</dbReference>
<dbReference type="GO" id="GO:0032790">
    <property type="term" value="P:ribosome disassembly"/>
    <property type="evidence" value="ECO:0007669"/>
    <property type="project" value="TreeGrafter"/>
</dbReference>
<dbReference type="InterPro" id="IPR036788">
    <property type="entry name" value="T_IF-3_C_sf"/>
</dbReference>
<dbReference type="AlphaFoldDB" id="A0A0L6UPB8"/>
<comment type="similarity">
    <text evidence="1">Belongs to the IF-3 family.</text>
</comment>
<dbReference type="STRING" id="27349.A0A0L6UPB8"/>
<dbReference type="GO" id="GO:0043022">
    <property type="term" value="F:ribosome binding"/>
    <property type="evidence" value="ECO:0007669"/>
    <property type="project" value="TreeGrafter"/>
</dbReference>
<dbReference type="Gene3D" id="3.10.20.80">
    <property type="entry name" value="Translation initiation factor 3 (IF-3), N-terminal domain"/>
    <property type="match status" value="1"/>
</dbReference>
<dbReference type="InterPro" id="IPR001288">
    <property type="entry name" value="Translation_initiation_fac_3"/>
</dbReference>
<dbReference type="Gene3D" id="3.30.110.10">
    <property type="entry name" value="Translation initiation factor 3 (IF-3), C-terminal domain"/>
    <property type="match status" value="1"/>
</dbReference>
<keyword evidence="2" id="KW-0396">Initiation factor</keyword>
<evidence type="ECO:0000256" key="3">
    <source>
        <dbReference type="ARBA" id="ARBA00022917"/>
    </source>
</evidence>
<keyword evidence="5" id="KW-1185">Reference proteome</keyword>
<comment type="caution">
    <text evidence="4">The sequence shown here is derived from an EMBL/GenBank/DDBJ whole genome shotgun (WGS) entry which is preliminary data.</text>
</comment>
<dbReference type="PANTHER" id="PTHR10938:SF0">
    <property type="entry name" value="TRANSLATION INITIATION FACTOR IF-3, MITOCHONDRIAL"/>
    <property type="match status" value="1"/>
</dbReference>
<protein>
    <submittedName>
        <fullName evidence="4">Uncharacterized protein</fullName>
    </submittedName>
</protein>
<proteinExistence type="inferred from homology"/>
<evidence type="ECO:0000313" key="5">
    <source>
        <dbReference type="Proteomes" id="UP000037035"/>
    </source>
</evidence>
<dbReference type="EMBL" id="LAVV01009723">
    <property type="protein sequence ID" value="KNZ50107.1"/>
    <property type="molecule type" value="Genomic_DNA"/>
</dbReference>
<dbReference type="VEuPathDB" id="FungiDB:VP01_459g7"/>
<gene>
    <name evidence="4" type="ORF">VP01_459g7</name>
</gene>
<evidence type="ECO:0000256" key="1">
    <source>
        <dbReference type="ARBA" id="ARBA00005439"/>
    </source>
</evidence>
<evidence type="ECO:0000256" key="2">
    <source>
        <dbReference type="ARBA" id="ARBA00022540"/>
    </source>
</evidence>
<sequence length="279" mass="32090">MVVYRPALTHRSTRRLDILLGTIFNIGAPRVDFFPNKPCIIRQIHVGTLLWHSVQNPPRLLLECRPTDSPCVWSSRKAFSCEAPKQKMKAACDHQIKSEWIQLVNPASTLNQNQGTDDQDPSANSNMLIEPALTRDVLSRIDLSQYTLIEVNSRANPPICKIVSREALIQKERTKIKQKKEQQKSNRIENIIKEIQLTWKIDTNDLNHKLKTVQHCFIKGYKVRVLVNAPRYQQTDQKTKDELLAIVEEQLTAFGGELVKQETEGGKLIMEWHPINKQK</sequence>
<organism evidence="4 5">
    <name type="scientific">Puccinia sorghi</name>
    <dbReference type="NCBI Taxonomy" id="27349"/>
    <lineage>
        <taxon>Eukaryota</taxon>
        <taxon>Fungi</taxon>
        <taxon>Dikarya</taxon>
        <taxon>Basidiomycota</taxon>
        <taxon>Pucciniomycotina</taxon>
        <taxon>Pucciniomycetes</taxon>
        <taxon>Pucciniales</taxon>
        <taxon>Pucciniaceae</taxon>
        <taxon>Puccinia</taxon>
    </lineage>
</organism>
<name>A0A0L6UPB8_9BASI</name>
<evidence type="ECO:0000313" key="4">
    <source>
        <dbReference type="EMBL" id="KNZ50107.1"/>
    </source>
</evidence>
<dbReference type="InterPro" id="IPR036787">
    <property type="entry name" value="T_IF-3_N_sf"/>
</dbReference>
<reference evidence="4 5" key="1">
    <citation type="submission" date="2015-08" db="EMBL/GenBank/DDBJ databases">
        <title>Next Generation Sequencing and Analysis of the Genome of Puccinia sorghi L Schw, the Causal Agent of Maize Common Rust.</title>
        <authorList>
            <person name="Rochi L."/>
            <person name="Burguener G."/>
            <person name="Darino M."/>
            <person name="Turjanski A."/>
            <person name="Kreff E."/>
            <person name="Dieguez M.J."/>
            <person name="Sacco F."/>
        </authorList>
    </citation>
    <scope>NUCLEOTIDE SEQUENCE [LARGE SCALE GENOMIC DNA]</scope>
    <source>
        <strain evidence="4 5">RO10H11247</strain>
    </source>
</reference>
<dbReference type="GO" id="GO:0070124">
    <property type="term" value="P:mitochondrial translational initiation"/>
    <property type="evidence" value="ECO:0007669"/>
    <property type="project" value="TreeGrafter"/>
</dbReference>